<dbReference type="Pfam" id="PF14213">
    <property type="entry name" value="DUF4325"/>
    <property type="match status" value="1"/>
</dbReference>
<sequence>MSKSVMRINVAKDFSKNPSGRYVKDGKTSGEVFLKNLLLPAIKTHDLVEINFDGVRGYGSSFLEEAFGGFIRETKMTLVEFFNKVKIITKDPLLQQEIQGYLEDEVSRLNVVKH</sequence>
<evidence type="ECO:0000313" key="3">
    <source>
        <dbReference type="Proteomes" id="UP001278188"/>
    </source>
</evidence>
<name>A0ABU3WD72_9GAMM</name>
<accession>A0ABU3WD72</accession>
<protein>
    <submittedName>
        <fullName evidence="2">STAS-like domain-containing protein</fullName>
    </submittedName>
</protein>
<evidence type="ECO:0000313" key="2">
    <source>
        <dbReference type="EMBL" id="MDV2468347.1"/>
    </source>
</evidence>
<proteinExistence type="predicted"/>
<dbReference type="InterPro" id="IPR025474">
    <property type="entry name" value="DUF4325"/>
</dbReference>
<organism evidence="2 3">
    <name type="scientific">Acinetobacter chinensis</name>
    <dbReference type="NCBI Taxonomy" id="2004650"/>
    <lineage>
        <taxon>Bacteria</taxon>
        <taxon>Pseudomonadati</taxon>
        <taxon>Pseudomonadota</taxon>
        <taxon>Gammaproteobacteria</taxon>
        <taxon>Moraxellales</taxon>
        <taxon>Moraxellaceae</taxon>
        <taxon>Acinetobacter</taxon>
    </lineage>
</organism>
<dbReference type="EMBL" id="JASVDY010000001">
    <property type="protein sequence ID" value="MDV2468347.1"/>
    <property type="molecule type" value="Genomic_DNA"/>
</dbReference>
<gene>
    <name evidence="2" type="ORF">QR674_05060</name>
</gene>
<dbReference type="Proteomes" id="UP001278188">
    <property type="component" value="Unassembled WGS sequence"/>
</dbReference>
<feature type="domain" description="DUF4325" evidence="1">
    <location>
        <begin position="29"/>
        <end position="86"/>
    </location>
</feature>
<keyword evidence="3" id="KW-1185">Reference proteome</keyword>
<dbReference type="RefSeq" id="WP_317082320.1">
    <property type="nucleotide sequence ID" value="NZ_JASVDY010000001.1"/>
</dbReference>
<evidence type="ECO:0000259" key="1">
    <source>
        <dbReference type="Pfam" id="PF14213"/>
    </source>
</evidence>
<reference evidence="2 3" key="1">
    <citation type="submission" date="2023-06" db="EMBL/GenBank/DDBJ databases">
        <title>Genomic Analysis of Acinetobacter Strains Recovered from South Australian Aquatic Samples provides Insights into the Circulation of Antibiotic Resistance determinants in the Environment.</title>
        <authorList>
            <person name="Tobin L."/>
            <person name="Jarocki V.M."/>
            <person name="Kenyon J."/>
            <person name="Drigo B."/>
            <person name="Donner E."/>
            <person name="Djordjevic S.P."/>
            <person name="Hamidian M."/>
        </authorList>
    </citation>
    <scope>NUCLEOTIDE SEQUENCE [LARGE SCALE GENOMIC DNA]</scope>
    <source>
        <strain evidence="2 3">SAAc652</strain>
    </source>
</reference>
<comment type="caution">
    <text evidence="2">The sequence shown here is derived from an EMBL/GenBank/DDBJ whole genome shotgun (WGS) entry which is preliminary data.</text>
</comment>